<dbReference type="AlphaFoldDB" id="A0A8H3ES68"/>
<comment type="subcellular location">
    <subcellularLocation>
        <location evidence="1">Nucleus</location>
    </subcellularLocation>
</comment>
<proteinExistence type="inferred from homology"/>
<evidence type="ECO:0000256" key="1">
    <source>
        <dbReference type="ARBA" id="ARBA00004123"/>
    </source>
</evidence>
<dbReference type="Gene3D" id="1.10.20.10">
    <property type="entry name" value="Histone, subunit A"/>
    <property type="match status" value="1"/>
</dbReference>
<dbReference type="EMBL" id="CAJPDQ010000004">
    <property type="protein sequence ID" value="CAF9907956.1"/>
    <property type="molecule type" value="Genomic_DNA"/>
</dbReference>
<evidence type="ECO:0000256" key="2">
    <source>
        <dbReference type="ARBA" id="ARBA00009788"/>
    </source>
</evidence>
<evidence type="ECO:0000313" key="8">
    <source>
        <dbReference type="EMBL" id="CAF9907956.1"/>
    </source>
</evidence>
<dbReference type="InterPro" id="IPR006809">
    <property type="entry name" value="TAFII28_dom"/>
</dbReference>
<feature type="compositionally biased region" description="Polar residues" evidence="6">
    <location>
        <begin position="68"/>
        <end position="89"/>
    </location>
</feature>
<accession>A0A8H3ES68</accession>
<evidence type="ECO:0000256" key="6">
    <source>
        <dbReference type="SAM" id="MobiDB-lite"/>
    </source>
</evidence>
<comment type="caution">
    <text evidence="8">The sequence shown here is derived from an EMBL/GenBank/DDBJ whole genome shotgun (WGS) entry which is preliminary data.</text>
</comment>
<dbReference type="SUPFAM" id="SSF47113">
    <property type="entry name" value="Histone-fold"/>
    <property type="match status" value="1"/>
</dbReference>
<name>A0A8H3ES68_9LECA</name>
<protein>
    <recommendedName>
        <fullName evidence="7">TAFII28-like protein domain-containing protein</fullName>
    </recommendedName>
</protein>
<dbReference type="GO" id="GO:0005669">
    <property type="term" value="C:transcription factor TFIID complex"/>
    <property type="evidence" value="ECO:0007669"/>
    <property type="project" value="InterPro"/>
</dbReference>
<feature type="compositionally biased region" description="Polar residues" evidence="6">
    <location>
        <begin position="107"/>
        <end position="126"/>
    </location>
</feature>
<keyword evidence="5" id="KW-0539">Nucleus</keyword>
<dbReference type="PANTHER" id="PTHR13218">
    <property type="entry name" value="TRANSCRIPTION INITIATION FACTOR TFIID SUBUNIT 11-RELATED"/>
    <property type="match status" value="1"/>
</dbReference>
<feature type="region of interest" description="Disordered" evidence="6">
    <location>
        <begin position="1"/>
        <end position="145"/>
    </location>
</feature>
<feature type="domain" description="TAFII28-like protein" evidence="7">
    <location>
        <begin position="169"/>
        <end position="295"/>
    </location>
</feature>
<comment type="similarity">
    <text evidence="2">Belongs to the TAF11 family.</text>
</comment>
<dbReference type="GO" id="GO:0016251">
    <property type="term" value="F:RNA polymerase II general transcription initiation factor activity"/>
    <property type="evidence" value="ECO:0007669"/>
    <property type="project" value="TreeGrafter"/>
</dbReference>
<sequence>MASPPHRYSATSPPYQPPSSVAGRKRPLPNLSTNPAFPAKRANTSFSATSSSHPLRQTSFPPEEGQYGQRSPSIDSVVTTGTGAPSVTISAAKPKKRGRKRKEDTQSVRSGTARGTPQDAASRTSQGGVGDDEQDAEDDDEEADRAADDLIQTGAKVNDEHEQQRIAVLLAAFDVDQSERYDLHRRVKLRKETVRKIVNQTLSQSVPPSVITTINGYTKVFLASLIERARDIQEQSILAAEKYPTPARSPTNAAAGTVLASQQNRRASIDGLPIKTESGYMGPLLPDHFREAYRRYRRDGEGGGAGVDGRSVGLGVTGTVSARLGGRRLFK</sequence>
<dbReference type="GO" id="GO:0046982">
    <property type="term" value="F:protein heterodimerization activity"/>
    <property type="evidence" value="ECO:0007669"/>
    <property type="project" value="InterPro"/>
</dbReference>
<organism evidence="8 9">
    <name type="scientific">Gomphillus americanus</name>
    <dbReference type="NCBI Taxonomy" id="1940652"/>
    <lineage>
        <taxon>Eukaryota</taxon>
        <taxon>Fungi</taxon>
        <taxon>Dikarya</taxon>
        <taxon>Ascomycota</taxon>
        <taxon>Pezizomycotina</taxon>
        <taxon>Lecanoromycetes</taxon>
        <taxon>OSLEUM clade</taxon>
        <taxon>Ostropomycetidae</taxon>
        <taxon>Ostropales</taxon>
        <taxon>Graphidaceae</taxon>
        <taxon>Gomphilloideae</taxon>
        <taxon>Gomphillus</taxon>
    </lineage>
</organism>
<dbReference type="InterPro" id="IPR009072">
    <property type="entry name" value="Histone-fold"/>
</dbReference>
<feature type="compositionally biased region" description="Polar residues" evidence="6">
    <location>
        <begin position="42"/>
        <end position="60"/>
    </location>
</feature>
<keyword evidence="4" id="KW-0804">Transcription</keyword>
<dbReference type="CDD" id="cd08048">
    <property type="entry name" value="HFD_TAF11"/>
    <property type="match status" value="1"/>
</dbReference>
<evidence type="ECO:0000256" key="5">
    <source>
        <dbReference type="ARBA" id="ARBA00023242"/>
    </source>
</evidence>
<dbReference type="OrthoDB" id="28335at2759"/>
<keyword evidence="3" id="KW-0805">Transcription regulation</keyword>
<dbReference type="InterPro" id="IPR045127">
    <property type="entry name" value="TAF11-like"/>
</dbReference>
<feature type="compositionally biased region" description="Acidic residues" evidence="6">
    <location>
        <begin position="130"/>
        <end position="143"/>
    </location>
</feature>
<evidence type="ECO:0000256" key="3">
    <source>
        <dbReference type="ARBA" id="ARBA00023015"/>
    </source>
</evidence>
<dbReference type="Proteomes" id="UP000664169">
    <property type="component" value="Unassembled WGS sequence"/>
</dbReference>
<evidence type="ECO:0000259" key="7">
    <source>
        <dbReference type="Pfam" id="PF04719"/>
    </source>
</evidence>
<keyword evidence="9" id="KW-1185">Reference proteome</keyword>
<evidence type="ECO:0000256" key="4">
    <source>
        <dbReference type="ARBA" id="ARBA00023163"/>
    </source>
</evidence>
<reference evidence="8" key="1">
    <citation type="submission" date="2021-03" db="EMBL/GenBank/DDBJ databases">
        <authorList>
            <person name="Tagirdzhanova G."/>
        </authorList>
    </citation>
    <scope>NUCLEOTIDE SEQUENCE</scope>
</reference>
<gene>
    <name evidence="8" type="ORF">GOMPHAMPRED_006031</name>
</gene>
<evidence type="ECO:0000313" key="9">
    <source>
        <dbReference type="Proteomes" id="UP000664169"/>
    </source>
</evidence>
<dbReference type="Pfam" id="PF04719">
    <property type="entry name" value="TAFII28"/>
    <property type="match status" value="1"/>
</dbReference>
<dbReference type="PANTHER" id="PTHR13218:SF8">
    <property type="entry name" value="TRANSCRIPTION INITIATION FACTOR TFIID SUBUNIT 11"/>
    <property type="match status" value="1"/>
</dbReference>
<dbReference type="GO" id="GO:0051123">
    <property type="term" value="P:RNA polymerase II preinitiation complex assembly"/>
    <property type="evidence" value="ECO:0007669"/>
    <property type="project" value="InterPro"/>
</dbReference>